<keyword evidence="2" id="KW-1185">Reference proteome</keyword>
<dbReference type="KEGG" id="vg:55013042"/>
<reference evidence="1 2" key="1">
    <citation type="submission" date="2019-03" db="EMBL/GenBank/DDBJ databases">
        <authorList>
            <person name="Douthitt C."/>
            <person name="D'Elia T."/>
            <person name="Bockoras C."/>
            <person name="Boss C."/>
            <person name="Clemons M."/>
            <person name="Green W."/>
            <person name="Harel H."/>
            <person name="Larralde J."/>
            <person name="Lopez M."/>
            <person name="Magana D."/>
            <person name="Miguel M."/>
            <person name="Muschweck L."/>
            <person name="Olivos K."/>
            <person name="Racette D."/>
            <person name="Reynolds M."/>
            <person name="Ru Y."/>
            <person name="Santana M."/>
            <person name="Simon R."/>
            <person name="Smotrilla K."/>
            <person name="Sufficool B."/>
            <person name="Tamayo B."/>
            <person name="Tirado E."/>
            <person name="Vajanyi M."/>
            <person name="Weger M."/>
            <person name="Wehr A."/>
            <person name="Whitaker K."/>
            <person name="Garlena R.A."/>
            <person name="Russell D.A."/>
            <person name="Pope W.H."/>
            <person name="Jacobs-Sera D."/>
            <person name="Hatfull G.F."/>
        </authorList>
    </citation>
    <scope>NUCLEOTIDE SEQUENCE [LARGE SCALE GENOMIC DNA]</scope>
</reference>
<sequence>MSNFVDDLNLTPSEELLYELLVARTRLGHTWWTCGDNRTSRKAAESLAFKGVIHTMHGIVEHTFRAKLTDEAIEDLLESYVPPILGGPL</sequence>
<evidence type="ECO:0000313" key="2">
    <source>
        <dbReference type="Proteomes" id="UP000297070"/>
    </source>
</evidence>
<organism evidence="1 2">
    <name type="scientific">Gordonia phage GodonK</name>
    <dbReference type="NCBI Taxonomy" id="2562192"/>
    <lineage>
        <taxon>Viruses</taxon>
        <taxon>Duplodnaviria</taxon>
        <taxon>Heunggongvirae</taxon>
        <taxon>Uroviricota</taxon>
        <taxon>Caudoviricetes</taxon>
        <taxon>Godonkavirus</taxon>
        <taxon>Godonkavirus godonK</taxon>
    </lineage>
</organism>
<proteinExistence type="predicted"/>
<evidence type="ECO:0000313" key="1">
    <source>
        <dbReference type="EMBL" id="QBZ72794.1"/>
    </source>
</evidence>
<name>A0A4D6E2R8_9CAUD</name>
<dbReference type="Proteomes" id="UP000297070">
    <property type="component" value="Segment"/>
</dbReference>
<dbReference type="RefSeq" id="YP_009821559.1">
    <property type="nucleotide sequence ID" value="NC_048176.1"/>
</dbReference>
<protein>
    <submittedName>
        <fullName evidence="1">Helix-turn-helix DNA binding domain protein</fullName>
    </submittedName>
</protein>
<gene>
    <name evidence="1" type="primary">206</name>
    <name evidence="1" type="ORF">SEA_GODONK_206</name>
</gene>
<dbReference type="GeneID" id="55013042"/>
<accession>A0A4D6E2R8</accession>
<dbReference type="EMBL" id="MK620899">
    <property type="protein sequence ID" value="QBZ72794.1"/>
    <property type="molecule type" value="Genomic_DNA"/>
</dbReference>